<evidence type="ECO:0000256" key="1">
    <source>
        <dbReference type="ARBA" id="ARBA00007435"/>
    </source>
</evidence>
<protein>
    <recommendedName>
        <fullName evidence="2">GIY-YIG domain-containing protein</fullName>
    </recommendedName>
</protein>
<dbReference type="PANTHER" id="PTHR34477">
    <property type="entry name" value="UPF0213 PROTEIN YHBQ"/>
    <property type="match status" value="1"/>
</dbReference>
<evidence type="ECO:0000313" key="4">
    <source>
        <dbReference type="Proteomes" id="UP000176751"/>
    </source>
</evidence>
<dbReference type="Pfam" id="PF01541">
    <property type="entry name" value="GIY-YIG"/>
    <property type="match status" value="1"/>
</dbReference>
<dbReference type="Gene3D" id="3.40.1440.10">
    <property type="entry name" value="GIY-YIG endonuclease"/>
    <property type="match status" value="1"/>
</dbReference>
<evidence type="ECO:0000259" key="2">
    <source>
        <dbReference type="PROSITE" id="PS50164"/>
    </source>
</evidence>
<feature type="domain" description="GIY-YIG" evidence="2">
    <location>
        <begin position="1"/>
        <end position="78"/>
    </location>
</feature>
<dbReference type="SUPFAM" id="SSF82771">
    <property type="entry name" value="GIY-YIG endonuclease"/>
    <property type="match status" value="1"/>
</dbReference>
<reference evidence="3 4" key="1">
    <citation type="journal article" date="2016" name="Nat. Commun.">
        <title>Thousands of microbial genomes shed light on interconnected biogeochemical processes in an aquifer system.</title>
        <authorList>
            <person name="Anantharaman K."/>
            <person name="Brown C.T."/>
            <person name="Hug L.A."/>
            <person name="Sharon I."/>
            <person name="Castelle C.J."/>
            <person name="Probst A.J."/>
            <person name="Thomas B.C."/>
            <person name="Singh A."/>
            <person name="Wilkins M.J."/>
            <person name="Karaoz U."/>
            <person name="Brodie E.L."/>
            <person name="Williams K.H."/>
            <person name="Hubbard S.S."/>
            <person name="Banfield J.F."/>
        </authorList>
    </citation>
    <scope>NUCLEOTIDE SEQUENCE [LARGE SCALE GENOMIC DNA]</scope>
</reference>
<dbReference type="InterPro" id="IPR000305">
    <property type="entry name" value="GIY-YIG_endonuc"/>
</dbReference>
<accession>A0A1F5HFF9</accession>
<dbReference type="STRING" id="1797737.A2196_03515"/>
<dbReference type="EMBL" id="MFCA01000007">
    <property type="protein sequence ID" value="OGE02901.1"/>
    <property type="molecule type" value="Genomic_DNA"/>
</dbReference>
<gene>
    <name evidence="3" type="ORF">A2196_03515</name>
</gene>
<comment type="caution">
    <text evidence="3">The sequence shown here is derived from an EMBL/GenBank/DDBJ whole genome shotgun (WGS) entry which is preliminary data.</text>
</comment>
<dbReference type="PROSITE" id="PS50164">
    <property type="entry name" value="GIY_YIG"/>
    <property type="match status" value="1"/>
</dbReference>
<name>A0A1F5HFF9_9BACT</name>
<dbReference type="Proteomes" id="UP000176751">
    <property type="component" value="Unassembled WGS sequence"/>
</dbReference>
<sequence length="83" mass="10323">MYYVYALYNRKHDKIYIGQTKDLQTRIDLHNKREFKNSYTARLDGEWILIYSEQILDRTQALKREKQLKSYRGREFIKRHIPR</sequence>
<organism evidence="3 4">
    <name type="scientific">Candidatus Curtissbacteria bacterium RIFOXYA1_FULL_41_14</name>
    <dbReference type="NCBI Taxonomy" id="1797737"/>
    <lineage>
        <taxon>Bacteria</taxon>
        <taxon>Candidatus Curtissiibacteriota</taxon>
    </lineage>
</organism>
<evidence type="ECO:0000313" key="3">
    <source>
        <dbReference type="EMBL" id="OGE02901.1"/>
    </source>
</evidence>
<dbReference type="AlphaFoldDB" id="A0A1F5HFF9"/>
<dbReference type="InterPro" id="IPR035901">
    <property type="entry name" value="GIY-YIG_endonuc_sf"/>
</dbReference>
<dbReference type="InterPro" id="IPR050190">
    <property type="entry name" value="UPF0213_domain"/>
</dbReference>
<proteinExistence type="inferred from homology"/>
<comment type="similarity">
    <text evidence="1">Belongs to the UPF0213 family.</text>
</comment>
<dbReference type="PANTHER" id="PTHR34477:SF1">
    <property type="entry name" value="UPF0213 PROTEIN YHBQ"/>
    <property type="match status" value="1"/>
</dbReference>